<evidence type="ECO:0000256" key="1">
    <source>
        <dbReference type="ARBA" id="ARBA00022729"/>
    </source>
</evidence>
<keyword evidence="6" id="KW-1185">Reference proteome</keyword>
<evidence type="ECO:0000313" key="6">
    <source>
        <dbReference type="Proteomes" id="UP000235023"/>
    </source>
</evidence>
<evidence type="ECO:0000256" key="3">
    <source>
        <dbReference type="SAM" id="SignalP"/>
    </source>
</evidence>
<sequence>MRPPSFPLALASLLLIPGVYSSPAAPLETPSSPPHDNAVEKPFLLRTMPLGASITFGLKSTDENGYRGWLRRQMRFAGWEVNMVGSVKAGEMEDNDNEGHSGFIVEDVAKEAEKTIPQAPNLILINAGTNDAIQDEQISTIHKRMNALLDRLYTTIPNTTIILSTLLPNGLDGVQPRIDRINAQYRDIVRARRQKNERIVLAEMAEFIKLSDLVDDKTHPTDAGYKKMAAVWWDAIEQAEKEKLLRAPKKVKKDGECEEEGRGGDDDGKEKDMGRVLRIGSTPHSDQAHSGVRFAKLVKKGGKSSVDDLVWARNGEKMLMFGNDGKGKFGKPVEMDVKEECSASDIHWADFNNDGLDDLICIPHSGAMSVSINQGGNPPKFESLGYVRPGLDEALGQDDVRLGDIDGDGRVDYCLLVNNDLYCLRNGGQGKTRTTKPQVSWQYMGLVFQGKDSKAGDSTDMQLVDIDGDNRSDLVWVDDKGKVSTLINTPSSGSGITAPEFKDAGAVFGGVKNDESDKDRVLFGHVYPDGGADYAVVESVEARDAWDHYLRVWKNTEKSTSSKTCPEDDKAAKDDGDVSVNPRLPVYIHTP</sequence>
<feature type="region of interest" description="Disordered" evidence="2">
    <location>
        <begin position="557"/>
        <end position="591"/>
    </location>
</feature>
<evidence type="ECO:0000256" key="2">
    <source>
        <dbReference type="SAM" id="MobiDB-lite"/>
    </source>
</evidence>
<name>A0A2J5HS52_9EURO</name>
<keyword evidence="5" id="KW-0378">Hydrolase</keyword>
<dbReference type="CDD" id="cd01833">
    <property type="entry name" value="XynB_like"/>
    <property type="match status" value="1"/>
</dbReference>
<keyword evidence="1 3" id="KW-0732">Signal</keyword>
<dbReference type="PANTHER" id="PTHR30383:SF31">
    <property type="entry name" value="SGNH HYDROLASE-TYPE ESTERASE DOMAIN-CONTAINING PROTEIN-RELATED"/>
    <property type="match status" value="1"/>
</dbReference>
<proteinExistence type="predicted"/>
<dbReference type="Gene3D" id="3.40.50.1110">
    <property type="entry name" value="SGNH hydrolase"/>
    <property type="match status" value="1"/>
</dbReference>
<feature type="compositionally biased region" description="Basic and acidic residues" evidence="2">
    <location>
        <begin position="260"/>
        <end position="272"/>
    </location>
</feature>
<feature type="region of interest" description="Disordered" evidence="2">
    <location>
        <begin position="248"/>
        <end position="272"/>
    </location>
</feature>
<dbReference type="InterPro" id="IPR013517">
    <property type="entry name" value="FG-GAP"/>
</dbReference>
<reference evidence="6" key="1">
    <citation type="submission" date="2017-12" db="EMBL/GenBank/DDBJ databases">
        <authorList>
            <consortium name="DOE Joint Genome Institute"/>
            <person name="Mondo S.J."/>
            <person name="Kjaerbolling I."/>
            <person name="Vesth T.C."/>
            <person name="Frisvad J.C."/>
            <person name="Nybo J.L."/>
            <person name="Theobald S."/>
            <person name="Kuo A."/>
            <person name="Bowyer P."/>
            <person name="Matsuda Y."/>
            <person name="Lyhne E.K."/>
            <person name="Kogle M.E."/>
            <person name="Clum A."/>
            <person name="Lipzen A."/>
            <person name="Salamov A."/>
            <person name="Ngan C.Y."/>
            <person name="Daum C."/>
            <person name="Chiniquy J."/>
            <person name="Barry K."/>
            <person name="LaButti K."/>
            <person name="Haridas S."/>
            <person name="Simmons B.A."/>
            <person name="Magnuson J.K."/>
            <person name="Mortensen U.H."/>
            <person name="Larsen T.O."/>
            <person name="Grigoriev I.V."/>
            <person name="Baker S.E."/>
            <person name="Andersen M.R."/>
            <person name="Nordberg H.P."/>
            <person name="Cantor M.N."/>
            <person name="Hua S.X."/>
        </authorList>
    </citation>
    <scope>NUCLEOTIDE SEQUENCE [LARGE SCALE GENOMIC DNA]</scope>
    <source>
        <strain evidence="6">IBT 19404</strain>
    </source>
</reference>
<feature type="domain" description="SGNH hydrolase-type esterase" evidence="4">
    <location>
        <begin position="50"/>
        <end position="226"/>
    </location>
</feature>
<feature type="chain" id="PRO_5014364828" evidence="3">
    <location>
        <begin position="22"/>
        <end position="591"/>
    </location>
</feature>
<dbReference type="PANTHER" id="PTHR30383">
    <property type="entry name" value="THIOESTERASE 1/PROTEASE 1/LYSOPHOSPHOLIPASE L1"/>
    <property type="match status" value="1"/>
</dbReference>
<evidence type="ECO:0000259" key="4">
    <source>
        <dbReference type="Pfam" id="PF13472"/>
    </source>
</evidence>
<evidence type="ECO:0000313" key="5">
    <source>
        <dbReference type="EMBL" id="PLN80097.1"/>
    </source>
</evidence>
<dbReference type="InterPro" id="IPR028994">
    <property type="entry name" value="Integrin_alpha_N"/>
</dbReference>
<dbReference type="SUPFAM" id="SSF52266">
    <property type="entry name" value="SGNH hydrolase"/>
    <property type="match status" value="1"/>
</dbReference>
<dbReference type="Pfam" id="PF13517">
    <property type="entry name" value="FG-GAP_3"/>
    <property type="match status" value="2"/>
</dbReference>
<dbReference type="Proteomes" id="UP000235023">
    <property type="component" value="Unassembled WGS sequence"/>
</dbReference>
<dbReference type="SUPFAM" id="SSF69318">
    <property type="entry name" value="Integrin alpha N-terminal domain"/>
    <property type="match status" value="1"/>
</dbReference>
<dbReference type="OrthoDB" id="6123at2759"/>
<dbReference type="GO" id="GO:0004622">
    <property type="term" value="F:phosphatidylcholine lysophospholipase activity"/>
    <property type="evidence" value="ECO:0007669"/>
    <property type="project" value="TreeGrafter"/>
</dbReference>
<feature type="compositionally biased region" description="Basic and acidic residues" evidence="2">
    <location>
        <begin position="565"/>
        <end position="576"/>
    </location>
</feature>
<accession>A0A2J5HS52</accession>
<dbReference type="Gene3D" id="2.130.10.130">
    <property type="entry name" value="Integrin alpha, N-terminal"/>
    <property type="match status" value="1"/>
</dbReference>
<dbReference type="EMBL" id="KZ559551">
    <property type="protein sequence ID" value="PLN80097.1"/>
    <property type="molecule type" value="Genomic_DNA"/>
</dbReference>
<dbReference type="Pfam" id="PF13472">
    <property type="entry name" value="Lipase_GDSL_2"/>
    <property type="match status" value="1"/>
</dbReference>
<gene>
    <name evidence="5" type="ORF">BDW42DRAFT_116628</name>
</gene>
<feature type="signal peptide" evidence="3">
    <location>
        <begin position="1"/>
        <end position="21"/>
    </location>
</feature>
<dbReference type="InterPro" id="IPR051532">
    <property type="entry name" value="Ester_Hydrolysis_Enzymes"/>
</dbReference>
<organism evidence="5 6">
    <name type="scientific">Aspergillus taichungensis</name>
    <dbReference type="NCBI Taxonomy" id="482145"/>
    <lineage>
        <taxon>Eukaryota</taxon>
        <taxon>Fungi</taxon>
        <taxon>Dikarya</taxon>
        <taxon>Ascomycota</taxon>
        <taxon>Pezizomycotina</taxon>
        <taxon>Eurotiomycetes</taxon>
        <taxon>Eurotiomycetidae</taxon>
        <taxon>Eurotiales</taxon>
        <taxon>Aspergillaceae</taxon>
        <taxon>Aspergillus</taxon>
        <taxon>Aspergillus subgen. Circumdati</taxon>
    </lineage>
</organism>
<protein>
    <submittedName>
        <fullName evidence="5">SGNH hydrolase</fullName>
    </submittedName>
</protein>
<dbReference type="InterPro" id="IPR036514">
    <property type="entry name" value="SGNH_hydro_sf"/>
</dbReference>
<dbReference type="AlphaFoldDB" id="A0A2J5HS52"/>
<dbReference type="InterPro" id="IPR013830">
    <property type="entry name" value="SGNH_hydro"/>
</dbReference>